<dbReference type="EMBL" id="PFMR01000051">
    <property type="protein sequence ID" value="PIZ18008.1"/>
    <property type="molecule type" value="Genomic_DNA"/>
</dbReference>
<accession>A0A2M7SES0</accession>
<evidence type="ECO:0000313" key="3">
    <source>
        <dbReference type="Proteomes" id="UP000229307"/>
    </source>
</evidence>
<dbReference type="InterPro" id="IPR002708">
    <property type="entry name" value="HcyBio"/>
</dbReference>
<dbReference type="Proteomes" id="UP000229307">
    <property type="component" value="Unassembled WGS sequence"/>
</dbReference>
<evidence type="ECO:0000259" key="1">
    <source>
        <dbReference type="Pfam" id="PF01837"/>
    </source>
</evidence>
<name>A0A2M7SES0_9BACT</name>
<organism evidence="2 3">
    <name type="scientific">Candidatus Desantisbacteria bacterium CG_4_10_14_0_8_um_filter_48_22</name>
    <dbReference type="NCBI Taxonomy" id="1974543"/>
    <lineage>
        <taxon>Bacteria</taxon>
        <taxon>Candidatus Desantisiibacteriota</taxon>
    </lineage>
</organism>
<evidence type="ECO:0000313" key="2">
    <source>
        <dbReference type="EMBL" id="PIZ18008.1"/>
    </source>
</evidence>
<proteinExistence type="predicted"/>
<feature type="domain" description="Homocysteine biosynthesis enzyme sulfur-incorporation" evidence="1">
    <location>
        <begin position="17"/>
        <end position="376"/>
    </location>
</feature>
<dbReference type="AlphaFoldDB" id="A0A2M7SES0"/>
<comment type="caution">
    <text evidence="2">The sequence shown here is derived from an EMBL/GenBank/DDBJ whole genome shotgun (WGS) entry which is preliminary data.</text>
</comment>
<protein>
    <recommendedName>
        <fullName evidence="1">Homocysteine biosynthesis enzyme sulfur-incorporation domain-containing protein</fullName>
    </recommendedName>
</protein>
<sequence length="401" mass="42967">MAKTIAEINERIKKGEAVVVTAEDMIGIVKEKGVKKAAQEVDVVTTGTFGPMCSSGMYINVGHSKPRIKLGGGECCLNDVPAYTGFAAVDLLLGCTALPDEDPRNKVHPGEFKYGGGHVIEDFVAGKDIRLTANAYGTDCYPRKKLETLINIKDVNEAVLFNPRNCYQNYNVAVNLSDKIVYTYMGMLKPKLGNANYCSAGQLSPLLNDPLYKTTGIGTRIFLGGGVGYVAWQGTQHNPTAKRKENGVPSGGAGTLAVIGDLKQMKPEWLVGTSFQGYGATLTVGIGIPIPVLNEEIAQYTAVKDEDIWAQVVDYSNAYPNIVPGSITEVNYAQLKSGKITVEGREVPTASLSSYSKAQEIAGILKGWVKKGKFLLAEPVAPIPGPESGMSFKILKEKPIG</sequence>
<gene>
    <name evidence="2" type="ORF">COY52_01710</name>
</gene>
<dbReference type="Pfam" id="PF01837">
    <property type="entry name" value="HcyBio"/>
    <property type="match status" value="1"/>
</dbReference>
<reference evidence="3" key="1">
    <citation type="submission" date="2017-09" db="EMBL/GenBank/DDBJ databases">
        <title>Depth-based differentiation of microbial function through sediment-hosted aquifers and enrichment of novel symbionts in the deep terrestrial subsurface.</title>
        <authorList>
            <person name="Probst A.J."/>
            <person name="Ladd B."/>
            <person name="Jarett J.K."/>
            <person name="Geller-Mcgrath D.E."/>
            <person name="Sieber C.M.K."/>
            <person name="Emerson J.B."/>
            <person name="Anantharaman K."/>
            <person name="Thomas B.C."/>
            <person name="Malmstrom R."/>
            <person name="Stieglmeier M."/>
            <person name="Klingl A."/>
            <person name="Woyke T."/>
            <person name="Ryan C.M."/>
            <person name="Banfield J.F."/>
        </authorList>
    </citation>
    <scope>NUCLEOTIDE SEQUENCE [LARGE SCALE GENOMIC DNA]</scope>
</reference>